<proteinExistence type="predicted"/>
<dbReference type="AlphaFoldDB" id="A0A9P4N6W1"/>
<organism evidence="1 2">
    <name type="scientific">Lojkania enalia</name>
    <dbReference type="NCBI Taxonomy" id="147567"/>
    <lineage>
        <taxon>Eukaryota</taxon>
        <taxon>Fungi</taxon>
        <taxon>Dikarya</taxon>
        <taxon>Ascomycota</taxon>
        <taxon>Pezizomycotina</taxon>
        <taxon>Dothideomycetes</taxon>
        <taxon>Pleosporomycetidae</taxon>
        <taxon>Pleosporales</taxon>
        <taxon>Pleosporales incertae sedis</taxon>
        <taxon>Lojkania</taxon>
    </lineage>
</organism>
<dbReference type="OrthoDB" id="409543at2759"/>
<evidence type="ECO:0008006" key="3">
    <source>
        <dbReference type="Google" id="ProtNLM"/>
    </source>
</evidence>
<dbReference type="EMBL" id="ML986610">
    <property type="protein sequence ID" value="KAF2265259.1"/>
    <property type="molecule type" value="Genomic_DNA"/>
</dbReference>
<dbReference type="Gene3D" id="3.90.550.20">
    <property type="match status" value="1"/>
</dbReference>
<name>A0A9P4N6W1_9PLEO</name>
<dbReference type="SUPFAM" id="SSF53448">
    <property type="entry name" value="Nucleotide-diphospho-sugar transferases"/>
    <property type="match status" value="1"/>
</dbReference>
<dbReference type="Proteomes" id="UP000800093">
    <property type="component" value="Unassembled WGS sequence"/>
</dbReference>
<dbReference type="InterPro" id="IPR008441">
    <property type="entry name" value="AfumC-like_glycosyl_Trfase"/>
</dbReference>
<accession>A0A9P4N6W1</accession>
<dbReference type="Pfam" id="PF05704">
    <property type="entry name" value="Caps_synth"/>
    <property type="match status" value="1"/>
</dbReference>
<dbReference type="GO" id="GO:0016757">
    <property type="term" value="F:glycosyltransferase activity"/>
    <property type="evidence" value="ECO:0007669"/>
    <property type="project" value="InterPro"/>
</dbReference>
<comment type="caution">
    <text evidence="1">The sequence shown here is derived from an EMBL/GenBank/DDBJ whole genome shotgun (WGS) entry which is preliminary data.</text>
</comment>
<evidence type="ECO:0000313" key="2">
    <source>
        <dbReference type="Proteomes" id="UP000800093"/>
    </source>
</evidence>
<evidence type="ECO:0000313" key="1">
    <source>
        <dbReference type="EMBL" id="KAF2265259.1"/>
    </source>
</evidence>
<sequence length="405" mass="45864">MKFPPIPGTSPLPYSPAPPIADNEPLPLALTSPKPPTANSKQIFAFWHLGLGSLPPYLLRNVIAWYRRYSPLGWTIYVFDNVPGSPLNVARYIDTSSPSVVPAAFTNGAITGKYTAQHTSDLIRYPLILKYGGIYLDVGILQFGDLDWLWTKRISNPDSPYDFAGFTMGEDPDLSIVNFAFGSKPDNPLVHRAHNILLKVWEGRTNTTGMHSHPLLSNTPLLRVPSEVEVDDEEQGKIIINAEYMTDYAIQIQCMGAAQRWLDEDDCWNGPEYVREKCWLLSMFDYAYVNEQMTGWNGQRQLDLFAQRMPKPGEEETQDQALARQIVERVVTESWCIKLMHGFSAKLFGSDTLGMLWRKHHGSDCGEGTYAAWLRWAQVHCIQETPIEPMKVPVYEPTMRGRLIQ</sequence>
<protein>
    <recommendedName>
        <fullName evidence="3">Capsule polysaccharide biosynthesis protein</fullName>
    </recommendedName>
</protein>
<gene>
    <name evidence="1" type="ORF">CC78DRAFT_579672</name>
</gene>
<keyword evidence="2" id="KW-1185">Reference proteome</keyword>
<dbReference type="InterPro" id="IPR029044">
    <property type="entry name" value="Nucleotide-diphossugar_trans"/>
</dbReference>
<reference evidence="2" key="1">
    <citation type="journal article" date="2020" name="Stud. Mycol.">
        <title>101 Dothideomycetes genomes: A test case for predicting lifestyles and emergence of pathogens.</title>
        <authorList>
            <person name="Haridas S."/>
            <person name="Albert R."/>
            <person name="Binder M."/>
            <person name="Bloem J."/>
            <person name="LaButti K."/>
            <person name="Salamov A."/>
            <person name="Andreopoulos B."/>
            <person name="Baker S."/>
            <person name="Barry K."/>
            <person name="Bills G."/>
            <person name="Bluhm B."/>
            <person name="Cannon C."/>
            <person name="Castanera R."/>
            <person name="Culley D."/>
            <person name="Daum C."/>
            <person name="Ezra D."/>
            <person name="Gonzalez J."/>
            <person name="Henrissat B."/>
            <person name="Kuo A."/>
            <person name="Liang C."/>
            <person name="Lipzen A."/>
            <person name="Lutzoni F."/>
            <person name="Magnuson J."/>
            <person name="Mondo S."/>
            <person name="Nolan M."/>
            <person name="Ohm R."/>
            <person name="Pangilinan J."/>
            <person name="Park H.-J."/>
            <person name="Ramirez L."/>
            <person name="Alfaro M."/>
            <person name="Sun H."/>
            <person name="Tritt A."/>
            <person name="Yoshinaga Y."/>
            <person name="Zwiers L.-H."/>
            <person name="Turgeon B."/>
            <person name="Goodwin S."/>
            <person name="Spatafora J."/>
            <person name="Crous P."/>
            <person name="Grigoriev I."/>
        </authorList>
    </citation>
    <scope>NUCLEOTIDE SEQUENCE [LARGE SCALE GENOMIC DNA]</scope>
    <source>
        <strain evidence="2">CBS 304.66</strain>
    </source>
</reference>